<feature type="transmembrane region" description="Helical" evidence="4">
    <location>
        <begin position="169"/>
        <end position="185"/>
    </location>
</feature>
<evidence type="ECO:0000259" key="5">
    <source>
        <dbReference type="PROSITE" id="PS50850"/>
    </source>
</evidence>
<keyword evidence="1 4" id="KW-0812">Transmembrane</keyword>
<comment type="caution">
    <text evidence="6">The sequence shown here is derived from an EMBL/GenBank/DDBJ whole genome shotgun (WGS) entry which is preliminary data.</text>
</comment>
<feature type="transmembrane region" description="Helical" evidence="4">
    <location>
        <begin position="274"/>
        <end position="293"/>
    </location>
</feature>
<evidence type="ECO:0000256" key="1">
    <source>
        <dbReference type="ARBA" id="ARBA00022692"/>
    </source>
</evidence>
<accession>A0ABU7JG40</accession>
<feature type="transmembrane region" description="Helical" evidence="4">
    <location>
        <begin position="333"/>
        <end position="352"/>
    </location>
</feature>
<dbReference type="InterPro" id="IPR011701">
    <property type="entry name" value="MFS"/>
</dbReference>
<feature type="domain" description="Major facilitator superfamily (MFS) profile" evidence="5">
    <location>
        <begin position="12"/>
        <end position="388"/>
    </location>
</feature>
<dbReference type="PANTHER" id="PTHR23523">
    <property type="match status" value="1"/>
</dbReference>
<feature type="transmembrane region" description="Helical" evidence="4">
    <location>
        <begin position="44"/>
        <end position="67"/>
    </location>
</feature>
<dbReference type="InterPro" id="IPR052524">
    <property type="entry name" value="MFS_Cyanate_Porter"/>
</dbReference>
<sequence length="399" mass="42727">MTTALQKKHGWYLVAIVLVALNLRPALAAIGPLLQGIQTDLLLSFSAASMLTTLPVLAMGLLSFVGFRLAAPLGLERTIGVALLLLAAATLLRFWSPSASLLIATALLAGIAIAMIQTLMPAIIKARFAGKAPFMMGLYVTAIMAGAAIAAISTPLLADSLSWRHSLGHWGWLVLLALLLWLWTMRPSTTQACAQPAPPAFAWWRKARSWQLAVFFALGTSCYVSVLAWLAPYALELGYSARQAGLLLGFLTACEVVAGLLFPWWAAQRADRRPVIAVLCVLQLIGFTALALVPDTALLLWVAFIGLGIGGIFPLAMIITMDHIDHPVQAGRLTAFVQGVGYIIAAFSPWLAGMLRDWLQSFTLAWLALAATSVLALWLGAKFSVASYQQHYAPAEVGA</sequence>
<dbReference type="PROSITE" id="PS50850">
    <property type="entry name" value="MFS"/>
    <property type="match status" value="1"/>
</dbReference>
<feature type="transmembrane region" description="Helical" evidence="4">
    <location>
        <begin position="247"/>
        <end position="267"/>
    </location>
</feature>
<feature type="transmembrane region" description="Helical" evidence="4">
    <location>
        <begin position="101"/>
        <end position="124"/>
    </location>
</feature>
<dbReference type="InterPro" id="IPR036259">
    <property type="entry name" value="MFS_trans_sf"/>
</dbReference>
<evidence type="ECO:0000256" key="2">
    <source>
        <dbReference type="ARBA" id="ARBA00022989"/>
    </source>
</evidence>
<evidence type="ECO:0000313" key="7">
    <source>
        <dbReference type="Proteomes" id="UP001339167"/>
    </source>
</evidence>
<proteinExistence type="predicted"/>
<keyword evidence="2 4" id="KW-1133">Transmembrane helix</keyword>
<keyword evidence="3 4" id="KW-0472">Membrane</keyword>
<dbReference type="Proteomes" id="UP001339167">
    <property type="component" value="Unassembled WGS sequence"/>
</dbReference>
<name>A0ABU7JG40_9GAMM</name>
<feature type="transmembrane region" description="Helical" evidence="4">
    <location>
        <begin position="299"/>
        <end position="321"/>
    </location>
</feature>
<feature type="transmembrane region" description="Helical" evidence="4">
    <location>
        <begin position="358"/>
        <end position="381"/>
    </location>
</feature>
<dbReference type="PANTHER" id="PTHR23523:SF1">
    <property type="entry name" value="CYANATE TRANSPORT PROTEIN CYNX"/>
    <property type="match status" value="1"/>
</dbReference>
<gene>
    <name evidence="6" type="ORF">QWF21_08750</name>
</gene>
<dbReference type="Gene3D" id="1.20.1250.20">
    <property type="entry name" value="MFS general substrate transporter like domains"/>
    <property type="match status" value="2"/>
</dbReference>
<keyword evidence="7" id="KW-1185">Reference proteome</keyword>
<evidence type="ECO:0000313" key="6">
    <source>
        <dbReference type="EMBL" id="MEE2024333.1"/>
    </source>
</evidence>
<feature type="transmembrane region" description="Helical" evidence="4">
    <location>
        <begin position="212"/>
        <end position="235"/>
    </location>
</feature>
<dbReference type="EMBL" id="JAUGZK010000005">
    <property type="protein sequence ID" value="MEE2024333.1"/>
    <property type="molecule type" value="Genomic_DNA"/>
</dbReference>
<reference evidence="6 7" key="1">
    <citation type="submission" date="2023-06" db="EMBL/GenBank/DDBJ databases">
        <title>Alkalimonas sp., MEB004 an alkaliphilic bacterium isolated from Lonar Lake, India.</title>
        <authorList>
            <person name="Joshi A."/>
            <person name="Thite S."/>
        </authorList>
    </citation>
    <scope>NUCLEOTIDE SEQUENCE [LARGE SCALE GENOMIC DNA]</scope>
    <source>
        <strain evidence="6 7">MEB004</strain>
    </source>
</reference>
<dbReference type="Pfam" id="PF07690">
    <property type="entry name" value="MFS_1"/>
    <property type="match status" value="1"/>
</dbReference>
<dbReference type="InterPro" id="IPR020846">
    <property type="entry name" value="MFS_dom"/>
</dbReference>
<dbReference type="SUPFAM" id="SSF103473">
    <property type="entry name" value="MFS general substrate transporter"/>
    <property type="match status" value="1"/>
</dbReference>
<evidence type="ECO:0000256" key="4">
    <source>
        <dbReference type="SAM" id="Phobius"/>
    </source>
</evidence>
<protein>
    <submittedName>
        <fullName evidence="6">MFS transporter</fullName>
    </submittedName>
</protein>
<feature type="transmembrane region" description="Helical" evidence="4">
    <location>
        <begin position="79"/>
        <end position="95"/>
    </location>
</feature>
<evidence type="ECO:0000256" key="3">
    <source>
        <dbReference type="ARBA" id="ARBA00023136"/>
    </source>
</evidence>
<dbReference type="RefSeq" id="WP_330087669.1">
    <property type="nucleotide sequence ID" value="NZ_JAUGZK010000005.1"/>
</dbReference>
<organism evidence="6 7">
    <name type="scientific">Alkalimonas mucilaginosa</name>
    <dbReference type="NCBI Taxonomy" id="3057676"/>
    <lineage>
        <taxon>Bacteria</taxon>
        <taxon>Pseudomonadati</taxon>
        <taxon>Pseudomonadota</taxon>
        <taxon>Gammaproteobacteria</taxon>
        <taxon>Alkalimonas</taxon>
    </lineage>
</organism>
<feature type="transmembrane region" description="Helical" evidence="4">
    <location>
        <begin position="136"/>
        <end position="157"/>
    </location>
</feature>